<accession>A0A3G9IUU6</accession>
<dbReference type="Pfam" id="PF10844">
    <property type="entry name" value="DUF2577"/>
    <property type="match status" value="1"/>
</dbReference>
<gene>
    <name evidence="1" type="ORF">Back11_11800</name>
</gene>
<name>A0A3G9IUU6_9BACL</name>
<dbReference type="Proteomes" id="UP000275368">
    <property type="component" value="Chromosome"/>
</dbReference>
<evidence type="ECO:0000313" key="1">
    <source>
        <dbReference type="EMBL" id="BBH19835.1"/>
    </source>
</evidence>
<proteinExistence type="predicted"/>
<organism evidence="1 2">
    <name type="scientific">Paenibacillus baekrokdamisoli</name>
    <dbReference type="NCBI Taxonomy" id="1712516"/>
    <lineage>
        <taxon>Bacteria</taxon>
        <taxon>Bacillati</taxon>
        <taxon>Bacillota</taxon>
        <taxon>Bacilli</taxon>
        <taxon>Bacillales</taxon>
        <taxon>Paenibacillaceae</taxon>
        <taxon>Paenibacillus</taxon>
    </lineage>
</organism>
<dbReference type="EMBL" id="AP019308">
    <property type="protein sequence ID" value="BBH19835.1"/>
    <property type="molecule type" value="Genomic_DNA"/>
</dbReference>
<dbReference type="InterPro" id="IPR022555">
    <property type="entry name" value="DUF2577"/>
</dbReference>
<protein>
    <submittedName>
        <fullName evidence="1">Phage protein</fullName>
    </submittedName>
</protein>
<dbReference type="RefSeq" id="WP_125654464.1">
    <property type="nucleotide sequence ID" value="NZ_AP019308.1"/>
</dbReference>
<reference evidence="1 2" key="1">
    <citation type="submission" date="2018-11" db="EMBL/GenBank/DDBJ databases">
        <title>Complete genome sequence of Paenibacillus baekrokdamisoli strain KCTC 33723.</title>
        <authorList>
            <person name="Kang S.W."/>
            <person name="Lee K.C."/>
            <person name="Kim K.K."/>
            <person name="Kim J.S."/>
            <person name="Kim D.S."/>
            <person name="Ko S.H."/>
            <person name="Yang S.H."/>
            <person name="Lee J.S."/>
        </authorList>
    </citation>
    <scope>NUCLEOTIDE SEQUENCE [LARGE SCALE GENOMIC DNA]</scope>
    <source>
        <strain evidence="1 2">KCTC 33723</strain>
    </source>
</reference>
<evidence type="ECO:0000313" key="2">
    <source>
        <dbReference type="Proteomes" id="UP000275368"/>
    </source>
</evidence>
<dbReference type="OrthoDB" id="95576at2"/>
<sequence length="111" mass="12031">MSLLGVIKKAGLGAVEAGQPITVQTGSVTKADPLEVTVDQRFTLTADFLIVPESLMEYKIDVKHAHSYSEGVTGDALKDKLLIRRGLGQGDKLILLRVQGGQQYLILDRVI</sequence>
<dbReference type="KEGG" id="pbk:Back11_11800"/>
<dbReference type="AlphaFoldDB" id="A0A3G9IUU6"/>
<keyword evidence="2" id="KW-1185">Reference proteome</keyword>